<dbReference type="InterPro" id="IPR051531">
    <property type="entry name" value="N-acetyltransferase"/>
</dbReference>
<dbReference type="InterPro" id="IPR016181">
    <property type="entry name" value="Acyl_CoA_acyltransferase"/>
</dbReference>
<sequence length="188" mass="21613">MRVLLETERLVLREFAETDADHLYALNSDPAVMRFINGGRPVAFEAVRTEELPHRMRRHPRTGECGYWAAEDRDGRFLGWFEFRPLDAEDVGTVELGYRLRAAAWGRGYATEGARALVRRGFTGTGAARVVAFTMAVNARSRRVMEKTGLRYVRTFHRDWPEPIDGAEHGEVEYALTRQEWLDREAAR</sequence>
<reference evidence="1" key="1">
    <citation type="submission" date="2020-10" db="EMBL/GenBank/DDBJ databases">
        <title>De novo genome project of the cellulose decomposer Thermobifida halotolerans type strain.</title>
        <authorList>
            <person name="Nagy I."/>
            <person name="Horvath B."/>
            <person name="Kukolya J."/>
            <person name="Nagy I."/>
            <person name="Orsini M."/>
        </authorList>
    </citation>
    <scope>NUCLEOTIDE SEQUENCE</scope>
    <source>
        <strain evidence="1">DSM 44931</strain>
    </source>
</reference>
<dbReference type="RefSeq" id="WP_119267495.1">
    <property type="nucleotide sequence ID" value="NZ_CP063196.1"/>
</dbReference>
<dbReference type="Pfam" id="PF13302">
    <property type="entry name" value="Acetyltransf_3"/>
    <property type="match status" value="1"/>
</dbReference>
<dbReference type="AlphaFoldDB" id="A0A399G764"/>
<protein>
    <submittedName>
        <fullName evidence="1">GNAT family N-acetyltransferase</fullName>
    </submittedName>
</protein>
<dbReference type="KEGG" id="thao:NI17_004005"/>
<name>A0A399G764_9ACTN</name>
<organism evidence="1 2">
    <name type="scientific">Thermobifida halotolerans</name>
    <dbReference type="NCBI Taxonomy" id="483545"/>
    <lineage>
        <taxon>Bacteria</taxon>
        <taxon>Bacillati</taxon>
        <taxon>Actinomycetota</taxon>
        <taxon>Actinomycetes</taxon>
        <taxon>Streptosporangiales</taxon>
        <taxon>Nocardiopsidaceae</taxon>
        <taxon>Thermobifida</taxon>
    </lineage>
</organism>
<gene>
    <name evidence="1" type="ORF">NI17_004005</name>
</gene>
<dbReference type="PANTHER" id="PTHR43792:SF1">
    <property type="entry name" value="N-ACETYLTRANSFERASE DOMAIN-CONTAINING PROTEIN"/>
    <property type="match status" value="1"/>
</dbReference>
<dbReference type="Proteomes" id="UP000265719">
    <property type="component" value="Chromosome"/>
</dbReference>
<accession>A0A399G764</accession>
<dbReference type="InterPro" id="IPR000182">
    <property type="entry name" value="GNAT_dom"/>
</dbReference>
<dbReference type="GO" id="GO:0016747">
    <property type="term" value="F:acyltransferase activity, transferring groups other than amino-acyl groups"/>
    <property type="evidence" value="ECO:0007669"/>
    <property type="project" value="InterPro"/>
</dbReference>
<dbReference type="EMBL" id="CP063196">
    <property type="protein sequence ID" value="UOE20408.1"/>
    <property type="molecule type" value="Genomic_DNA"/>
</dbReference>
<dbReference type="PROSITE" id="PS51186">
    <property type="entry name" value="GNAT"/>
    <property type="match status" value="1"/>
</dbReference>
<evidence type="ECO:0000313" key="2">
    <source>
        <dbReference type="Proteomes" id="UP000265719"/>
    </source>
</evidence>
<proteinExistence type="predicted"/>
<dbReference type="SUPFAM" id="SSF55729">
    <property type="entry name" value="Acyl-CoA N-acyltransferases (Nat)"/>
    <property type="match status" value="1"/>
</dbReference>
<evidence type="ECO:0000313" key="1">
    <source>
        <dbReference type="EMBL" id="UOE20408.1"/>
    </source>
</evidence>
<keyword evidence="2" id="KW-1185">Reference proteome</keyword>
<dbReference type="PANTHER" id="PTHR43792">
    <property type="entry name" value="GNAT FAMILY, PUTATIVE (AFU_ORTHOLOGUE AFUA_3G00765)-RELATED-RELATED"/>
    <property type="match status" value="1"/>
</dbReference>
<dbReference type="Gene3D" id="3.40.630.30">
    <property type="match status" value="1"/>
</dbReference>